<feature type="coiled-coil region" evidence="1">
    <location>
        <begin position="271"/>
        <end position="298"/>
    </location>
</feature>
<reference evidence="3 4" key="1">
    <citation type="journal article" date="2015" name="Genome Announc.">
        <title>Expanding the biotechnology potential of lactobacilli through comparative genomics of 213 strains and associated genera.</title>
        <authorList>
            <person name="Sun Z."/>
            <person name="Harris H.M."/>
            <person name="McCann A."/>
            <person name="Guo C."/>
            <person name="Argimon S."/>
            <person name="Zhang W."/>
            <person name="Yang X."/>
            <person name="Jeffery I.B."/>
            <person name="Cooney J.C."/>
            <person name="Kagawa T.F."/>
            <person name="Liu W."/>
            <person name="Song Y."/>
            <person name="Salvetti E."/>
            <person name="Wrobel A."/>
            <person name="Rasinkangas P."/>
            <person name="Parkhill J."/>
            <person name="Rea M.C."/>
            <person name="O'Sullivan O."/>
            <person name="Ritari J."/>
            <person name="Douillard F.P."/>
            <person name="Paul Ross R."/>
            <person name="Yang R."/>
            <person name="Briner A.E."/>
            <person name="Felis G.E."/>
            <person name="de Vos W.M."/>
            <person name="Barrangou R."/>
            <person name="Klaenhammer T.R."/>
            <person name="Caufield P.W."/>
            <person name="Cui Y."/>
            <person name="Zhang H."/>
            <person name="O'Toole P.W."/>
        </authorList>
    </citation>
    <scope>NUCLEOTIDE SEQUENCE [LARGE SCALE GENOMIC DNA]</scope>
    <source>
        <strain evidence="3 4">DSM 15814</strain>
    </source>
</reference>
<dbReference type="Proteomes" id="UP000051999">
    <property type="component" value="Unassembled WGS sequence"/>
</dbReference>
<keyword evidence="2" id="KW-0812">Transmembrane</keyword>
<keyword evidence="4" id="KW-1185">Reference proteome</keyword>
<feature type="transmembrane region" description="Helical" evidence="2">
    <location>
        <begin position="90"/>
        <end position="108"/>
    </location>
</feature>
<feature type="transmembrane region" description="Helical" evidence="2">
    <location>
        <begin position="61"/>
        <end position="83"/>
    </location>
</feature>
<evidence type="ECO:0000313" key="4">
    <source>
        <dbReference type="Proteomes" id="UP000051999"/>
    </source>
</evidence>
<evidence type="ECO:0008006" key="5">
    <source>
        <dbReference type="Google" id="ProtNLM"/>
    </source>
</evidence>
<evidence type="ECO:0000313" key="3">
    <source>
        <dbReference type="EMBL" id="KRL54534.1"/>
    </source>
</evidence>
<dbReference type="eggNOG" id="COG2364">
    <property type="taxonomic scope" value="Bacteria"/>
</dbReference>
<sequence>MTNIESTKDQPQPNKVISVTLKTLMSFFGIAILSLGTTFLREGQVGLDPFTALNTGMANKFGLSLGTYQLAANVVIFVFIVLLDRKKIGIGTVLNMVLVGYEIQWFSAIYKSILPSTVNLFTILADAIIGLLLFTLGASLYMTADLGVAPYDAIAPIASDRLHIQYRIVRIVQDVLFMLAALLAGGPVGIATIIVAFFTGPLITYWNTHVSQHAVTSIDRFSTQPSFKGVGTEIVELGRVSYGAVSHAYKMTVHTQQRLSGYSNAELAGRLNVTKKNLDNAKQIYDNMSAQYEMLKNEAKRRHDNNDETK</sequence>
<feature type="transmembrane region" description="Helical" evidence="2">
    <location>
        <begin position="120"/>
        <end position="141"/>
    </location>
</feature>
<organism evidence="3 4">
    <name type="scientific">Furfurilactobacillus rossiae DSM 15814</name>
    <dbReference type="NCBI Taxonomy" id="1114972"/>
    <lineage>
        <taxon>Bacteria</taxon>
        <taxon>Bacillati</taxon>
        <taxon>Bacillota</taxon>
        <taxon>Bacilli</taxon>
        <taxon>Lactobacillales</taxon>
        <taxon>Lactobacillaceae</taxon>
        <taxon>Furfurilactobacillus</taxon>
    </lineage>
</organism>
<protein>
    <recommendedName>
        <fullName evidence="5">Integral membrane protein</fullName>
    </recommendedName>
</protein>
<keyword evidence="2" id="KW-0472">Membrane</keyword>
<dbReference type="EMBL" id="AZFF01000008">
    <property type="protein sequence ID" value="KRL54534.1"/>
    <property type="molecule type" value="Genomic_DNA"/>
</dbReference>
<dbReference type="InterPro" id="IPR038750">
    <property type="entry name" value="YczE/YyaS-like"/>
</dbReference>
<dbReference type="PANTHER" id="PTHR40078:SF1">
    <property type="entry name" value="INTEGRAL MEMBRANE PROTEIN"/>
    <property type="match status" value="1"/>
</dbReference>
<evidence type="ECO:0000256" key="2">
    <source>
        <dbReference type="SAM" id="Phobius"/>
    </source>
</evidence>
<dbReference type="PATRIC" id="fig|1114972.6.peg.2669"/>
<comment type="caution">
    <text evidence="3">The sequence shown here is derived from an EMBL/GenBank/DDBJ whole genome shotgun (WGS) entry which is preliminary data.</text>
</comment>
<gene>
    <name evidence="3" type="ORF">FD35_GL002603</name>
</gene>
<dbReference type="RefSeq" id="WP_017260694.1">
    <property type="nucleotide sequence ID" value="NZ_AUAW01000012.1"/>
</dbReference>
<name>A0A0R1RCI3_9LACO</name>
<keyword evidence="2" id="KW-1133">Transmembrane helix</keyword>
<evidence type="ECO:0000256" key="1">
    <source>
        <dbReference type="SAM" id="Coils"/>
    </source>
</evidence>
<keyword evidence="1" id="KW-0175">Coiled coil</keyword>
<dbReference type="PANTHER" id="PTHR40078">
    <property type="entry name" value="INTEGRAL MEMBRANE PROTEIN-RELATED"/>
    <property type="match status" value="1"/>
</dbReference>
<proteinExistence type="predicted"/>
<dbReference type="AlphaFoldDB" id="A0A0R1RCI3"/>
<dbReference type="Pfam" id="PF19700">
    <property type="entry name" value="DUF6198"/>
    <property type="match status" value="1"/>
</dbReference>
<feature type="transmembrane region" description="Helical" evidence="2">
    <location>
        <begin position="21"/>
        <end position="41"/>
    </location>
</feature>
<accession>A0A0R1RCI3</accession>
<feature type="transmembrane region" description="Helical" evidence="2">
    <location>
        <begin position="175"/>
        <end position="198"/>
    </location>
</feature>
<dbReference type="OrthoDB" id="9814474at2"/>